<dbReference type="AlphaFoldDB" id="A0A8K1GVG6"/>
<proteinExistence type="predicted"/>
<organism evidence="1 2">
    <name type="scientific">Zosterops borbonicus</name>
    <dbReference type="NCBI Taxonomy" id="364589"/>
    <lineage>
        <taxon>Eukaryota</taxon>
        <taxon>Metazoa</taxon>
        <taxon>Chordata</taxon>
        <taxon>Craniata</taxon>
        <taxon>Vertebrata</taxon>
        <taxon>Euteleostomi</taxon>
        <taxon>Archelosauria</taxon>
        <taxon>Archosauria</taxon>
        <taxon>Dinosauria</taxon>
        <taxon>Saurischia</taxon>
        <taxon>Theropoda</taxon>
        <taxon>Coelurosauria</taxon>
        <taxon>Aves</taxon>
        <taxon>Neognathae</taxon>
        <taxon>Neoaves</taxon>
        <taxon>Telluraves</taxon>
        <taxon>Australaves</taxon>
        <taxon>Passeriformes</taxon>
        <taxon>Sylvioidea</taxon>
        <taxon>Zosteropidae</taxon>
        <taxon>Zosterops</taxon>
    </lineage>
</organism>
<dbReference type="EMBL" id="SWJQ01000033">
    <property type="protein sequence ID" value="TRZ25093.1"/>
    <property type="molecule type" value="Genomic_DNA"/>
</dbReference>
<dbReference type="Proteomes" id="UP000796761">
    <property type="component" value="Unassembled WGS sequence"/>
</dbReference>
<evidence type="ECO:0000313" key="2">
    <source>
        <dbReference type="Proteomes" id="UP000796761"/>
    </source>
</evidence>
<evidence type="ECO:0000313" key="1">
    <source>
        <dbReference type="EMBL" id="TRZ25093.1"/>
    </source>
</evidence>
<keyword evidence="2" id="KW-1185">Reference proteome</keyword>
<comment type="caution">
    <text evidence="1">The sequence shown here is derived from an EMBL/GenBank/DDBJ whole genome shotgun (WGS) entry which is preliminary data.</text>
</comment>
<name>A0A8K1GVG6_9PASS</name>
<accession>A0A8K1GVG6</accession>
<gene>
    <name evidence="1" type="ORF">HGM15179_001996</name>
</gene>
<protein>
    <submittedName>
        <fullName evidence="1">Uncharacterized protein</fullName>
    </submittedName>
</protein>
<reference evidence="1" key="1">
    <citation type="submission" date="2019-04" db="EMBL/GenBank/DDBJ databases">
        <title>Genome assembly of Zosterops borbonicus 15179.</title>
        <authorList>
            <person name="Leroy T."/>
            <person name="Anselmetti Y."/>
            <person name="Tilak M.-K."/>
            <person name="Nabholz B."/>
        </authorList>
    </citation>
    <scope>NUCLEOTIDE SEQUENCE</scope>
    <source>
        <strain evidence="1">HGM_15179</strain>
        <tissue evidence="1">Muscle</tissue>
    </source>
</reference>
<sequence length="253" mass="28568">MDDYKVGPESVLGDRDETNYTAQVPSQVPAVAGLWVVVGFDTPGYDKAGTADPGLEKDLLRYSLTTSPESLPSTPDNKVTNHHSLDIYMEVQMVPFEEILIFFLTFNLKSPNDSEKCQAKLKQNASRFPCTFWRIFQGNCAEVTICSPKAKGLWTNAVWSHQWESFTCVENIGKVGYKIRGVLLPTVFHYTAELNSLLYTERRETIGFGEGFADFGGCKRPIKWGCVRRFLSPWRAENASEGDKPEEWFWVSA</sequence>